<dbReference type="RefSeq" id="WP_157192120.1">
    <property type="nucleotide sequence ID" value="NZ_CP046621.1"/>
</dbReference>
<feature type="transmembrane region" description="Helical" evidence="1">
    <location>
        <begin position="146"/>
        <end position="163"/>
    </location>
</feature>
<proteinExistence type="predicted"/>
<feature type="transmembrane region" description="Helical" evidence="1">
    <location>
        <begin position="169"/>
        <end position="188"/>
    </location>
</feature>
<sequence>MFAAEAESFFSRILATWFFFTMFAFFAAALLPGLLTVPAVIACMGLTYWCVDCAYRTERFGRFAAFRLFSILGLAPVIGFVCALMTASKELKLGPLLSVAFGCIPVIIAVVAYLAVYQWCGQHNDLVVRGQRVEVAEVAPRRGSTVMLSGLAAGLSSMIYPMVKSHNISTVALVLAVVALSLFVIFYYRNNIAAFRELKERETRERCHYTFMNVEEIRERRVASLLGRIFAVRTRR</sequence>
<feature type="transmembrane region" description="Helical" evidence="1">
    <location>
        <begin position="93"/>
        <end position="116"/>
    </location>
</feature>
<reference evidence="2" key="1">
    <citation type="submission" date="2019-12" db="EMBL/GenBank/DDBJ databases">
        <title>Hybrid Genome Assemblies of two High G+C Isolates from Undergraduate Microbiology Courses.</title>
        <authorList>
            <person name="Ne Ville C.J."/>
            <person name="Enright D."/>
            <person name="Hernandez I."/>
            <person name="Dodsworth J."/>
            <person name="Orwin P.M."/>
        </authorList>
    </citation>
    <scope>NUCLEOTIDE SEQUENCE [LARGE SCALE GENOMIC DNA]</scope>
    <source>
        <strain evidence="2">Neo</strain>
    </source>
</reference>
<evidence type="ECO:0000256" key="1">
    <source>
        <dbReference type="SAM" id="Phobius"/>
    </source>
</evidence>
<organism evidence="2 3">
    <name type="scientific">Pseudomonas alkylphenolica</name>
    <dbReference type="NCBI Taxonomy" id="237609"/>
    <lineage>
        <taxon>Bacteria</taxon>
        <taxon>Pseudomonadati</taxon>
        <taxon>Pseudomonadota</taxon>
        <taxon>Gammaproteobacteria</taxon>
        <taxon>Pseudomonadales</taxon>
        <taxon>Pseudomonadaceae</taxon>
        <taxon>Pseudomonas</taxon>
    </lineage>
</organism>
<name>A0A6I6H8Y3_9PSED</name>
<accession>A0A6I6H8Y3</accession>
<dbReference type="Proteomes" id="UP000426235">
    <property type="component" value="Chromosome"/>
</dbReference>
<keyword evidence="3" id="KW-1185">Reference proteome</keyword>
<keyword evidence="1" id="KW-0472">Membrane</keyword>
<evidence type="ECO:0000313" key="3">
    <source>
        <dbReference type="Proteomes" id="UP000426235"/>
    </source>
</evidence>
<gene>
    <name evidence="2" type="ORF">GPJ81_10545</name>
</gene>
<feature type="transmembrane region" description="Helical" evidence="1">
    <location>
        <begin position="12"/>
        <end position="31"/>
    </location>
</feature>
<dbReference type="AlphaFoldDB" id="A0A6I6H8Y3"/>
<evidence type="ECO:0000313" key="2">
    <source>
        <dbReference type="EMBL" id="QGW77098.1"/>
    </source>
</evidence>
<keyword evidence="1" id="KW-0812">Transmembrane</keyword>
<protein>
    <submittedName>
        <fullName evidence="2">Uncharacterized protein</fullName>
    </submittedName>
</protein>
<dbReference type="EMBL" id="CP046621">
    <property type="protein sequence ID" value="QGW77098.1"/>
    <property type="molecule type" value="Genomic_DNA"/>
</dbReference>
<feature type="transmembrane region" description="Helical" evidence="1">
    <location>
        <begin position="67"/>
        <end position="87"/>
    </location>
</feature>
<keyword evidence="1" id="KW-1133">Transmembrane helix</keyword>